<dbReference type="InterPro" id="IPR003838">
    <property type="entry name" value="ABC3_permease_C"/>
</dbReference>
<reference evidence="9 10" key="1">
    <citation type="submission" date="2020-02" db="EMBL/GenBank/DDBJ databases">
        <title>Comparative genomics of sulfur disproportionating microorganisms.</title>
        <authorList>
            <person name="Ward L.M."/>
            <person name="Bertran E."/>
            <person name="Johnston D.T."/>
        </authorList>
    </citation>
    <scope>NUCLEOTIDE SEQUENCE [LARGE SCALE GENOMIC DNA]</scope>
    <source>
        <strain evidence="9 10">DSM 100025</strain>
    </source>
</reference>
<dbReference type="InterPro" id="IPR051447">
    <property type="entry name" value="Lipoprotein-release_system"/>
</dbReference>
<dbReference type="Pfam" id="PF02687">
    <property type="entry name" value="FtsX"/>
    <property type="match status" value="1"/>
</dbReference>
<evidence type="ECO:0000313" key="10">
    <source>
        <dbReference type="Proteomes" id="UP000469346"/>
    </source>
</evidence>
<feature type="transmembrane region" description="Helical" evidence="7">
    <location>
        <begin position="271"/>
        <end position="294"/>
    </location>
</feature>
<proteinExistence type="inferred from homology"/>
<feature type="transmembrane region" description="Helical" evidence="7">
    <location>
        <begin position="370"/>
        <end position="392"/>
    </location>
</feature>
<evidence type="ECO:0000256" key="6">
    <source>
        <dbReference type="ARBA" id="ARBA00023136"/>
    </source>
</evidence>
<evidence type="ECO:0000259" key="8">
    <source>
        <dbReference type="Pfam" id="PF02687"/>
    </source>
</evidence>
<evidence type="ECO:0000256" key="2">
    <source>
        <dbReference type="ARBA" id="ARBA00005236"/>
    </source>
</evidence>
<sequence>MPILVRLAWRNIWRNRRRTWLTLAAIAFGAGLLVFNIGLQMGSYAMTIDNTVRIFYGHLQVQRAGYLDAPKMRTAVARVRELADRIGRVPGVAAAAPRAYGFALASSATRSYGIQVVGVAPRREPGVSNIPGLVRRGRYLSGDHAMEAVVGRRLARNLHLDVGGELTLLGTGRDGSVAAVAVPVAGIFETGSAEVDRGFVEIPLGTFQEVFSMDGAGHAVVVRGRGVAELGNLERRVRAALPPGEDLVVLTWDRLLPGMKELIDLDFASSWFFYAALVVVITFSIMNTFLMSVLERTREFGLLLALGMRPRRIGAMVLLEALVLTLLGLCLGECLGVAVNAWFYVHGFSIPGMEELAAHFNMPSAIRPRFTPFTLGSGPAAVFAAAMLSALYPALRARRLRPLEALKAA</sequence>
<comment type="similarity">
    <text evidence="2">Belongs to the ABC-4 integral membrane protein family. LolC/E subfamily.</text>
</comment>
<feature type="transmembrane region" description="Helical" evidence="7">
    <location>
        <begin position="20"/>
        <end position="39"/>
    </location>
</feature>
<accession>A0A6N9TNA1</accession>
<dbReference type="RefSeq" id="WP_163298756.1">
    <property type="nucleotide sequence ID" value="NZ_JAAGRR010000070.1"/>
</dbReference>
<gene>
    <name evidence="9" type="ORF">G3N55_07150</name>
</gene>
<keyword evidence="3" id="KW-1003">Cell membrane</keyword>
<feature type="transmembrane region" description="Helical" evidence="7">
    <location>
        <begin position="315"/>
        <end position="345"/>
    </location>
</feature>
<dbReference type="GO" id="GO:0044874">
    <property type="term" value="P:lipoprotein localization to outer membrane"/>
    <property type="evidence" value="ECO:0007669"/>
    <property type="project" value="TreeGrafter"/>
</dbReference>
<evidence type="ECO:0000256" key="7">
    <source>
        <dbReference type="SAM" id="Phobius"/>
    </source>
</evidence>
<keyword evidence="10" id="KW-1185">Reference proteome</keyword>
<dbReference type="Proteomes" id="UP000469346">
    <property type="component" value="Unassembled WGS sequence"/>
</dbReference>
<keyword evidence="6 7" id="KW-0472">Membrane</keyword>
<evidence type="ECO:0000313" key="9">
    <source>
        <dbReference type="EMBL" id="NDY42619.1"/>
    </source>
</evidence>
<name>A0A6N9TNA1_DISTH</name>
<dbReference type="GO" id="GO:0098797">
    <property type="term" value="C:plasma membrane protein complex"/>
    <property type="evidence" value="ECO:0007669"/>
    <property type="project" value="TreeGrafter"/>
</dbReference>
<comment type="caution">
    <text evidence="9">The sequence shown here is derived from an EMBL/GenBank/DDBJ whole genome shotgun (WGS) entry which is preliminary data.</text>
</comment>
<evidence type="ECO:0000256" key="3">
    <source>
        <dbReference type="ARBA" id="ARBA00022475"/>
    </source>
</evidence>
<dbReference type="PANTHER" id="PTHR30489:SF0">
    <property type="entry name" value="LIPOPROTEIN-RELEASING SYSTEM TRANSMEMBRANE PROTEIN LOLE"/>
    <property type="match status" value="1"/>
</dbReference>
<evidence type="ECO:0000256" key="5">
    <source>
        <dbReference type="ARBA" id="ARBA00022989"/>
    </source>
</evidence>
<feature type="domain" description="ABC3 transporter permease C-terminal" evidence="8">
    <location>
        <begin position="272"/>
        <end position="401"/>
    </location>
</feature>
<protein>
    <submittedName>
        <fullName evidence="9">ABC transporter permease</fullName>
    </submittedName>
</protein>
<dbReference type="AlphaFoldDB" id="A0A6N9TNA1"/>
<dbReference type="EMBL" id="JAAGRR010000070">
    <property type="protein sequence ID" value="NDY42619.1"/>
    <property type="molecule type" value="Genomic_DNA"/>
</dbReference>
<dbReference type="PANTHER" id="PTHR30489">
    <property type="entry name" value="LIPOPROTEIN-RELEASING SYSTEM TRANSMEMBRANE PROTEIN LOLE"/>
    <property type="match status" value="1"/>
</dbReference>
<comment type="subcellular location">
    <subcellularLocation>
        <location evidence="1">Cell membrane</location>
        <topology evidence="1">Multi-pass membrane protein</topology>
    </subcellularLocation>
</comment>
<keyword evidence="4 7" id="KW-0812">Transmembrane</keyword>
<keyword evidence="5 7" id="KW-1133">Transmembrane helix</keyword>
<evidence type="ECO:0000256" key="4">
    <source>
        <dbReference type="ARBA" id="ARBA00022692"/>
    </source>
</evidence>
<organism evidence="9 10">
    <name type="scientific">Dissulfurirhabdus thermomarina</name>
    <dbReference type="NCBI Taxonomy" id="1765737"/>
    <lineage>
        <taxon>Bacteria</taxon>
        <taxon>Deltaproteobacteria</taxon>
        <taxon>Dissulfurirhabdaceae</taxon>
        <taxon>Dissulfurirhabdus</taxon>
    </lineage>
</organism>
<evidence type="ECO:0000256" key="1">
    <source>
        <dbReference type="ARBA" id="ARBA00004651"/>
    </source>
</evidence>